<reference evidence="14 15" key="1">
    <citation type="journal article" date="2020" name="G3 (Bethesda)">
        <title>Draft Genome of the Common Snapping Turtle, Chelydra serpentina, a Model for Phenotypic Plasticity in Reptiles.</title>
        <authorList>
            <person name="Das D."/>
            <person name="Singh S.K."/>
            <person name="Bierstedt J."/>
            <person name="Erickson A."/>
            <person name="Galli G.L.J."/>
            <person name="Crossley D.A. 2nd"/>
            <person name="Rhen T."/>
        </authorList>
    </citation>
    <scope>NUCLEOTIDE SEQUENCE [LARGE SCALE GENOMIC DNA]</scope>
    <source>
        <strain evidence="14">KW</strain>
    </source>
</reference>
<protein>
    <submittedName>
        <fullName evidence="14">Laminin subunit beta 4</fullName>
    </submittedName>
</protein>
<evidence type="ECO:0000256" key="4">
    <source>
        <dbReference type="ARBA" id="ARBA00022729"/>
    </source>
</evidence>
<dbReference type="GO" id="GO:0009888">
    <property type="term" value="P:tissue development"/>
    <property type="evidence" value="ECO:0007669"/>
    <property type="project" value="TreeGrafter"/>
</dbReference>
<keyword evidence="4" id="KW-0732">Signal</keyword>
<keyword evidence="9 11" id="KW-0424">Laminin EGF-like domain</keyword>
<dbReference type="GO" id="GO:0070831">
    <property type="term" value="P:basement membrane assembly"/>
    <property type="evidence" value="ECO:0007669"/>
    <property type="project" value="TreeGrafter"/>
</dbReference>
<gene>
    <name evidence="14" type="ORF">G0U57_013566</name>
</gene>
<keyword evidence="8" id="KW-0325">Glycoprotein</keyword>
<proteinExistence type="predicted"/>
<feature type="non-terminal residue" evidence="14">
    <location>
        <position position="1"/>
    </location>
</feature>
<dbReference type="PROSITE" id="PS50026">
    <property type="entry name" value="EGF_3"/>
    <property type="match status" value="1"/>
</dbReference>
<dbReference type="Proteomes" id="UP000765507">
    <property type="component" value="Unassembled WGS sequence"/>
</dbReference>
<dbReference type="InterPro" id="IPR002049">
    <property type="entry name" value="LE_dom"/>
</dbReference>
<comment type="caution">
    <text evidence="10">Lacks conserved residue(s) required for the propagation of feature annotation.</text>
</comment>
<evidence type="ECO:0000313" key="14">
    <source>
        <dbReference type="EMBL" id="KAG6936052.1"/>
    </source>
</evidence>
<dbReference type="FunFam" id="2.10.25.10:FF:000130">
    <property type="entry name" value="Laminin subunit beta 1"/>
    <property type="match status" value="1"/>
</dbReference>
<organism evidence="14 15">
    <name type="scientific">Chelydra serpentina</name>
    <name type="common">Snapping turtle</name>
    <name type="synonym">Testudo serpentina</name>
    <dbReference type="NCBI Taxonomy" id="8475"/>
    <lineage>
        <taxon>Eukaryota</taxon>
        <taxon>Metazoa</taxon>
        <taxon>Chordata</taxon>
        <taxon>Craniata</taxon>
        <taxon>Vertebrata</taxon>
        <taxon>Euteleostomi</taxon>
        <taxon>Archelosauria</taxon>
        <taxon>Testudinata</taxon>
        <taxon>Testudines</taxon>
        <taxon>Cryptodira</taxon>
        <taxon>Durocryptodira</taxon>
        <taxon>Americhelydia</taxon>
        <taxon>Chelydroidea</taxon>
        <taxon>Chelydridae</taxon>
        <taxon>Chelydra</taxon>
    </lineage>
</organism>
<feature type="non-terminal residue" evidence="14">
    <location>
        <position position="176"/>
    </location>
</feature>
<evidence type="ECO:0000313" key="15">
    <source>
        <dbReference type="Proteomes" id="UP000765507"/>
    </source>
</evidence>
<keyword evidence="15" id="KW-1185">Reference proteome</keyword>
<feature type="disulfide bond" evidence="11">
    <location>
        <begin position="126"/>
        <end position="135"/>
    </location>
</feature>
<evidence type="ECO:0000256" key="10">
    <source>
        <dbReference type="PROSITE-ProRule" id="PRU00076"/>
    </source>
</evidence>
<evidence type="ECO:0000256" key="9">
    <source>
        <dbReference type="ARBA" id="ARBA00023292"/>
    </source>
</evidence>
<dbReference type="PANTHER" id="PTHR10574:SF279">
    <property type="entry name" value="LAMININ SUBUNIT BETA 4"/>
    <property type="match status" value="1"/>
</dbReference>
<keyword evidence="10" id="KW-0245">EGF-like domain</keyword>
<evidence type="ECO:0000259" key="13">
    <source>
        <dbReference type="PROSITE" id="PS50027"/>
    </source>
</evidence>
<name>A0A8T1T3I9_CHESE</name>
<dbReference type="SMART" id="SM00180">
    <property type="entry name" value="EGF_Lam"/>
    <property type="match status" value="3"/>
</dbReference>
<dbReference type="GO" id="GO:0016477">
    <property type="term" value="P:cell migration"/>
    <property type="evidence" value="ECO:0007669"/>
    <property type="project" value="TreeGrafter"/>
</dbReference>
<dbReference type="Gene3D" id="2.10.25.10">
    <property type="entry name" value="Laminin"/>
    <property type="match status" value="3"/>
</dbReference>
<feature type="disulfide bond" evidence="10">
    <location>
        <begin position="14"/>
        <end position="23"/>
    </location>
</feature>
<evidence type="ECO:0000256" key="3">
    <source>
        <dbReference type="ARBA" id="ARBA00022530"/>
    </source>
</evidence>
<evidence type="ECO:0000256" key="5">
    <source>
        <dbReference type="ARBA" id="ARBA00022737"/>
    </source>
</evidence>
<keyword evidence="2" id="KW-0964">Secreted</keyword>
<dbReference type="InterPro" id="IPR000742">
    <property type="entry name" value="EGF"/>
</dbReference>
<evidence type="ECO:0000256" key="6">
    <source>
        <dbReference type="ARBA" id="ARBA00022869"/>
    </source>
</evidence>
<dbReference type="EMBL" id="JAHGAV010000037">
    <property type="protein sequence ID" value="KAG6936052.1"/>
    <property type="molecule type" value="Genomic_DNA"/>
</dbReference>
<sequence>CHQDPRTLQLVCNCLEGYSGNRCDECPSGFYGNPGRPGAQCLPCSCNNNIDATDPQSCNKVTGECLKCLYNTHGPSCQFCKPGYFGSALLQNCRRCTCNFSGVNPAICAPGHGVCLCDRMTGVCPCLPNVIGSTCDRCASGYWNMSHGIGCQFCDCNPRNSQSNQCNQFTGQCPCK</sequence>
<dbReference type="GO" id="GO:0043256">
    <property type="term" value="C:laminin complex"/>
    <property type="evidence" value="ECO:0007669"/>
    <property type="project" value="TreeGrafter"/>
</dbReference>
<feature type="domain" description="Laminin EGF-like" evidence="13">
    <location>
        <begin position="96"/>
        <end position="158"/>
    </location>
</feature>
<evidence type="ECO:0000256" key="1">
    <source>
        <dbReference type="ARBA" id="ARBA00004302"/>
    </source>
</evidence>
<dbReference type="OrthoDB" id="5985440at2759"/>
<dbReference type="FunFam" id="2.10.25.10:FF:000101">
    <property type="entry name" value="Laminin subunit beta 1"/>
    <property type="match status" value="1"/>
</dbReference>
<dbReference type="GO" id="GO:0007411">
    <property type="term" value="P:axon guidance"/>
    <property type="evidence" value="ECO:0007669"/>
    <property type="project" value="TreeGrafter"/>
</dbReference>
<dbReference type="CDD" id="cd00055">
    <property type="entry name" value="EGF_Lam"/>
    <property type="match status" value="2"/>
</dbReference>
<keyword evidence="5" id="KW-0677">Repeat</keyword>
<feature type="domain" description="EGF-like" evidence="12">
    <location>
        <begin position="1"/>
        <end position="24"/>
    </location>
</feature>
<dbReference type="PROSITE" id="PS50027">
    <property type="entry name" value="EGF_LAM_2"/>
    <property type="match status" value="2"/>
</dbReference>
<accession>A0A8T1T3I9</accession>
<feature type="disulfide bond" evidence="11">
    <location>
        <begin position="68"/>
        <end position="77"/>
    </location>
</feature>
<evidence type="ECO:0000256" key="8">
    <source>
        <dbReference type="ARBA" id="ARBA00023180"/>
    </source>
</evidence>
<dbReference type="GO" id="GO:0034446">
    <property type="term" value="P:substrate adhesion-dependent cell spreading"/>
    <property type="evidence" value="ECO:0007669"/>
    <property type="project" value="TreeGrafter"/>
</dbReference>
<evidence type="ECO:0000256" key="7">
    <source>
        <dbReference type="ARBA" id="ARBA00023157"/>
    </source>
</evidence>
<dbReference type="PROSITE" id="PS01248">
    <property type="entry name" value="EGF_LAM_1"/>
    <property type="match status" value="1"/>
</dbReference>
<dbReference type="GO" id="GO:0009887">
    <property type="term" value="P:animal organ morphogenesis"/>
    <property type="evidence" value="ECO:0007669"/>
    <property type="project" value="TreeGrafter"/>
</dbReference>
<dbReference type="Pfam" id="PF00053">
    <property type="entry name" value="EGF_laminin"/>
    <property type="match status" value="4"/>
</dbReference>
<dbReference type="InterPro" id="IPR050440">
    <property type="entry name" value="Laminin/Netrin_ECM"/>
</dbReference>
<dbReference type="AlphaFoldDB" id="A0A8T1T3I9"/>
<dbReference type="PRINTS" id="PR00011">
    <property type="entry name" value="EGFLAMININ"/>
</dbReference>
<evidence type="ECO:0000259" key="12">
    <source>
        <dbReference type="PROSITE" id="PS50026"/>
    </source>
</evidence>
<dbReference type="PANTHER" id="PTHR10574">
    <property type="entry name" value="NETRIN/LAMININ-RELATED"/>
    <property type="match status" value="1"/>
</dbReference>
<evidence type="ECO:0000256" key="11">
    <source>
        <dbReference type="PROSITE-ProRule" id="PRU00460"/>
    </source>
</evidence>
<keyword evidence="3" id="KW-0272">Extracellular matrix</keyword>
<keyword evidence="6" id="KW-0084">Basement membrane</keyword>
<comment type="caution">
    <text evidence="14">The sequence shown here is derived from an EMBL/GenBank/DDBJ whole genome shotgun (WGS) entry which is preliminary data.</text>
</comment>
<comment type="subcellular location">
    <subcellularLocation>
        <location evidence="1">Secreted</location>
        <location evidence="1">Extracellular space</location>
        <location evidence="1">Extracellular matrix</location>
        <location evidence="1">Basement membrane</location>
    </subcellularLocation>
</comment>
<dbReference type="SUPFAM" id="SSF57196">
    <property type="entry name" value="EGF/Laminin"/>
    <property type="match status" value="3"/>
</dbReference>
<keyword evidence="7 10" id="KW-1015">Disulfide bond</keyword>
<dbReference type="PROSITE" id="PS00022">
    <property type="entry name" value="EGF_1"/>
    <property type="match status" value="1"/>
</dbReference>
<feature type="domain" description="Laminin EGF-like" evidence="13">
    <location>
        <begin position="44"/>
        <end position="95"/>
    </location>
</feature>
<evidence type="ECO:0000256" key="2">
    <source>
        <dbReference type="ARBA" id="ARBA00022525"/>
    </source>
</evidence>